<dbReference type="GO" id="GO:1990281">
    <property type="term" value="C:efflux pump complex"/>
    <property type="evidence" value="ECO:0007669"/>
    <property type="project" value="TreeGrafter"/>
</dbReference>
<proteinExistence type="inferred from homology"/>
<evidence type="ECO:0000256" key="3">
    <source>
        <dbReference type="ARBA" id="ARBA00022448"/>
    </source>
</evidence>
<dbReference type="PANTHER" id="PTHR30026">
    <property type="entry name" value="OUTER MEMBRANE PROTEIN TOLC"/>
    <property type="match status" value="1"/>
</dbReference>
<dbReference type="InterPro" id="IPR051906">
    <property type="entry name" value="TolC-like"/>
</dbReference>
<dbReference type="GO" id="GO:0009279">
    <property type="term" value="C:cell outer membrane"/>
    <property type="evidence" value="ECO:0007669"/>
    <property type="project" value="UniProtKB-SubCell"/>
</dbReference>
<dbReference type="Pfam" id="PF02321">
    <property type="entry name" value="OEP"/>
    <property type="match status" value="2"/>
</dbReference>
<dbReference type="GO" id="GO:0015288">
    <property type="term" value="F:porin activity"/>
    <property type="evidence" value="ECO:0007669"/>
    <property type="project" value="TreeGrafter"/>
</dbReference>
<dbReference type="GO" id="GO:0015562">
    <property type="term" value="F:efflux transmembrane transporter activity"/>
    <property type="evidence" value="ECO:0007669"/>
    <property type="project" value="InterPro"/>
</dbReference>
<keyword evidence="9" id="KW-1185">Reference proteome</keyword>
<name>A0A853IAN5_9GAMM</name>
<evidence type="ECO:0000256" key="2">
    <source>
        <dbReference type="ARBA" id="ARBA00007613"/>
    </source>
</evidence>
<dbReference type="InterPro" id="IPR010130">
    <property type="entry name" value="T1SS_OMP_TolC"/>
</dbReference>
<dbReference type="SUPFAM" id="SSF56954">
    <property type="entry name" value="Outer membrane efflux proteins (OEP)"/>
    <property type="match status" value="1"/>
</dbReference>
<sequence>MACSLFYVLPTQAATLEETVAKALDTNPQTLISLQRYRAGTAAIGSAKSGYLPSLDLATGIGHQRKSSPGTRASGEDNTDFTRRELSLSLRQMIFDGFATSSEVDRTTNENLAQASTLSSTAENVALRVAEVYLNVLEKQQLLELAERNLKTHNRIFQQIRLRAESGVSRSSDLAQITGRRARAKTNVINAKNNLMDAEAEFFRVVNLVPAKLVIPRPNHKYLPLNMQAAVKQATENHPTLVSASYDIKAAESQYEASKSPFMPRVDFEVDQTWDRDNDGVHGRDNDLTAMVRMRYNLFNGFGDKARKEESAYRVEEARAVKKNAYRQVVEGLKLSWNAYRYLNEQKVSLKQHVNSSRQTVSAYQQQFNIGKRTLLDLLDSENELFQARQAYIEADYDELLSRYRVFNATGQLLPALNVKLPDAWTR</sequence>
<evidence type="ECO:0000256" key="1">
    <source>
        <dbReference type="ARBA" id="ARBA00004442"/>
    </source>
</evidence>
<evidence type="ECO:0000313" key="8">
    <source>
        <dbReference type="EMBL" id="NYZ64486.1"/>
    </source>
</evidence>
<evidence type="ECO:0000313" key="9">
    <source>
        <dbReference type="Proteomes" id="UP000569732"/>
    </source>
</evidence>
<evidence type="ECO:0000256" key="4">
    <source>
        <dbReference type="ARBA" id="ARBA00022452"/>
    </source>
</evidence>
<dbReference type="Proteomes" id="UP000569732">
    <property type="component" value="Unassembled WGS sequence"/>
</dbReference>
<dbReference type="Gene3D" id="1.20.1600.10">
    <property type="entry name" value="Outer membrane efflux proteins (OEP)"/>
    <property type="match status" value="1"/>
</dbReference>
<accession>A0A853IAN5</accession>
<evidence type="ECO:0000256" key="7">
    <source>
        <dbReference type="ARBA" id="ARBA00023237"/>
    </source>
</evidence>
<dbReference type="AlphaFoldDB" id="A0A853IAN5"/>
<evidence type="ECO:0000256" key="6">
    <source>
        <dbReference type="ARBA" id="ARBA00023136"/>
    </source>
</evidence>
<organism evidence="8 9">
    <name type="scientific">Spartinivicinus marinus</name>
    <dbReference type="NCBI Taxonomy" id="2994442"/>
    <lineage>
        <taxon>Bacteria</taxon>
        <taxon>Pseudomonadati</taxon>
        <taxon>Pseudomonadota</taxon>
        <taxon>Gammaproteobacteria</taxon>
        <taxon>Oceanospirillales</taxon>
        <taxon>Zooshikellaceae</taxon>
        <taxon>Spartinivicinus</taxon>
    </lineage>
</organism>
<keyword evidence="4" id="KW-1134">Transmembrane beta strand</keyword>
<dbReference type="InterPro" id="IPR003423">
    <property type="entry name" value="OMP_efflux"/>
</dbReference>
<keyword evidence="5" id="KW-0812">Transmembrane</keyword>
<evidence type="ECO:0000256" key="5">
    <source>
        <dbReference type="ARBA" id="ARBA00022692"/>
    </source>
</evidence>
<dbReference type="EMBL" id="JACCKB010000001">
    <property type="protein sequence ID" value="NYZ64486.1"/>
    <property type="molecule type" value="Genomic_DNA"/>
</dbReference>
<reference evidence="8 9" key="1">
    <citation type="submission" date="2020-07" db="EMBL/GenBank/DDBJ databases">
        <title>Endozoicomonas sp. nov., isolated from sediment.</title>
        <authorList>
            <person name="Gu T."/>
        </authorList>
    </citation>
    <scope>NUCLEOTIDE SEQUENCE [LARGE SCALE GENOMIC DNA]</scope>
    <source>
        <strain evidence="8 9">SM1973</strain>
    </source>
</reference>
<comment type="subcellular location">
    <subcellularLocation>
        <location evidence="1">Cell outer membrane</location>
    </subcellularLocation>
</comment>
<dbReference type="PANTHER" id="PTHR30026:SF22">
    <property type="entry name" value="OUTER MEMBRANE EFFLUX PROTEIN"/>
    <property type="match status" value="1"/>
</dbReference>
<comment type="caution">
    <text evidence="8">The sequence shown here is derived from an EMBL/GenBank/DDBJ whole genome shotgun (WGS) entry which is preliminary data.</text>
</comment>
<gene>
    <name evidence="8" type="ORF">H0A36_00610</name>
</gene>
<comment type="similarity">
    <text evidence="2">Belongs to the outer membrane factor (OMF) (TC 1.B.17) family.</text>
</comment>
<dbReference type="NCBIfam" id="TIGR01844">
    <property type="entry name" value="type_I_sec_TolC"/>
    <property type="match status" value="1"/>
</dbReference>
<protein>
    <submittedName>
        <fullName evidence="8">TolC family outer membrane protein</fullName>
    </submittedName>
</protein>
<keyword evidence="6" id="KW-0472">Membrane</keyword>
<keyword evidence="3" id="KW-0813">Transport</keyword>
<keyword evidence="7" id="KW-0998">Cell outer membrane</keyword>